<keyword evidence="2" id="KW-1185">Reference proteome</keyword>
<dbReference type="AlphaFoldDB" id="A0A165JZI6"/>
<dbReference type="InParanoid" id="A0A165JZI6"/>
<evidence type="ECO:0000313" key="1">
    <source>
        <dbReference type="EMBL" id="KZV95566.1"/>
    </source>
</evidence>
<accession>A0A165JZI6</accession>
<dbReference type="EMBL" id="KV425955">
    <property type="protein sequence ID" value="KZV95566.1"/>
    <property type="molecule type" value="Genomic_DNA"/>
</dbReference>
<gene>
    <name evidence="1" type="ORF">EXIGLDRAFT_470627</name>
</gene>
<evidence type="ECO:0000313" key="2">
    <source>
        <dbReference type="Proteomes" id="UP000077266"/>
    </source>
</evidence>
<organism evidence="1 2">
    <name type="scientific">Exidia glandulosa HHB12029</name>
    <dbReference type="NCBI Taxonomy" id="1314781"/>
    <lineage>
        <taxon>Eukaryota</taxon>
        <taxon>Fungi</taxon>
        <taxon>Dikarya</taxon>
        <taxon>Basidiomycota</taxon>
        <taxon>Agaricomycotina</taxon>
        <taxon>Agaricomycetes</taxon>
        <taxon>Auriculariales</taxon>
        <taxon>Exidiaceae</taxon>
        <taxon>Exidia</taxon>
    </lineage>
</organism>
<proteinExistence type="predicted"/>
<dbReference type="Proteomes" id="UP000077266">
    <property type="component" value="Unassembled WGS sequence"/>
</dbReference>
<name>A0A165JZI6_EXIGL</name>
<reference evidence="1 2" key="1">
    <citation type="journal article" date="2016" name="Mol. Biol. Evol.">
        <title>Comparative Genomics of Early-Diverging Mushroom-Forming Fungi Provides Insights into the Origins of Lignocellulose Decay Capabilities.</title>
        <authorList>
            <person name="Nagy L.G."/>
            <person name="Riley R."/>
            <person name="Tritt A."/>
            <person name="Adam C."/>
            <person name="Daum C."/>
            <person name="Floudas D."/>
            <person name="Sun H."/>
            <person name="Yadav J.S."/>
            <person name="Pangilinan J."/>
            <person name="Larsson K.H."/>
            <person name="Matsuura K."/>
            <person name="Barry K."/>
            <person name="Labutti K."/>
            <person name="Kuo R."/>
            <person name="Ohm R.A."/>
            <person name="Bhattacharya S.S."/>
            <person name="Shirouzu T."/>
            <person name="Yoshinaga Y."/>
            <person name="Martin F.M."/>
            <person name="Grigoriev I.V."/>
            <person name="Hibbett D.S."/>
        </authorList>
    </citation>
    <scope>NUCLEOTIDE SEQUENCE [LARGE SCALE GENOMIC DNA]</scope>
    <source>
        <strain evidence="1 2">HHB12029</strain>
    </source>
</reference>
<sequence length="166" mass="18362">MARPRPVHMLVSISSPSQSNSAAIAHAHTIYSLGESWLPICGILCGARVRQLSPGDCTPFIASEVQKARVLGLRYAGRQEFEHTDSTERRSSLNLVTVPLATSTHLMRTIVQEVFGRPRERSPDMDAVAGERYPSLFHSSDATAFQHHERRGETVAARLLYLLLAL</sequence>
<protein>
    <submittedName>
        <fullName evidence="1">Uncharacterized protein</fullName>
    </submittedName>
</protein>